<comment type="caution">
    <text evidence="1">The sequence shown here is derived from an EMBL/GenBank/DDBJ whole genome shotgun (WGS) entry which is preliminary data.</text>
</comment>
<dbReference type="Proteomes" id="UP000478052">
    <property type="component" value="Unassembled WGS sequence"/>
</dbReference>
<protein>
    <submittedName>
        <fullName evidence="1">Zinc finger BED domain-containing protein 5-like</fullName>
    </submittedName>
</protein>
<dbReference type="PANTHER" id="PTHR45913:SF19">
    <property type="entry name" value="LOW QUALITY PROTEIN: ZINC FINGER BED DOMAIN-CONTAINING PROTEIN 5-LIKE"/>
    <property type="match status" value="1"/>
</dbReference>
<dbReference type="AlphaFoldDB" id="A0A6G0VSS2"/>
<reference evidence="1 2" key="1">
    <citation type="submission" date="2019-08" db="EMBL/GenBank/DDBJ databases">
        <title>Whole genome of Aphis craccivora.</title>
        <authorList>
            <person name="Voronova N.V."/>
            <person name="Shulinski R.S."/>
            <person name="Bandarenka Y.V."/>
            <person name="Zhorov D.G."/>
            <person name="Warner D."/>
        </authorList>
    </citation>
    <scope>NUCLEOTIDE SEQUENCE [LARGE SCALE GENOMIC DNA]</scope>
    <source>
        <strain evidence="1">180601</strain>
        <tissue evidence="1">Whole Body</tissue>
    </source>
</reference>
<name>A0A6G0VSS2_APHCR</name>
<dbReference type="EMBL" id="VUJU01012315">
    <property type="protein sequence ID" value="KAF0708001.1"/>
    <property type="molecule type" value="Genomic_DNA"/>
</dbReference>
<dbReference type="PANTHER" id="PTHR45913">
    <property type="entry name" value="EPM2A-INTERACTING PROTEIN 1"/>
    <property type="match status" value="1"/>
</dbReference>
<accession>A0A6G0VSS2</accession>
<dbReference type="OrthoDB" id="6596367at2759"/>
<evidence type="ECO:0000313" key="2">
    <source>
        <dbReference type="Proteomes" id="UP000478052"/>
    </source>
</evidence>
<sequence>MRPRRLERHLITNHPSLRDKPIDFFHAKINSIKRMKFDSTGHFAMENEKLMGASYEIALLIAKDKKPHTTGESLVKPYLLTAFFLLCTDGAQAMTGCKNGFIQLVKEKNLNIIDSHCIIHRQALTCKTLPESLNSVLNLAIKIVKCVKSSALNTRIFNVLCNELQSDHKTLIYHTEVRWLSKSNMLDRMYSLKSEIEIFLMSAGKLDLYNKFKDEKLHLVYLKDQLSKYFPDISTENCKFKLVLDPFKIDVDILPDYLQEQIIDLKNDSQAKEDFKNKTVEDFWLCDLSIYPKVANEAAKLLVQFSSTYICKSGFSALACIKSKYRARLDVERGVDLKRLRTHALKECVVVPTTILQCSILNTSIESYDVIELGEEKTLVDSDNSFNQIEFQAAKYVVGYVANRYFSKYPQLIDLNGDESSWIEHVSRGGLKIPFQLMETVQIMEKEFQKL</sequence>
<keyword evidence="2" id="KW-1185">Reference proteome</keyword>
<proteinExistence type="predicted"/>
<dbReference type="SUPFAM" id="SSF53098">
    <property type="entry name" value="Ribonuclease H-like"/>
    <property type="match status" value="1"/>
</dbReference>
<organism evidence="1 2">
    <name type="scientific">Aphis craccivora</name>
    <name type="common">Cowpea aphid</name>
    <dbReference type="NCBI Taxonomy" id="307492"/>
    <lineage>
        <taxon>Eukaryota</taxon>
        <taxon>Metazoa</taxon>
        <taxon>Ecdysozoa</taxon>
        <taxon>Arthropoda</taxon>
        <taxon>Hexapoda</taxon>
        <taxon>Insecta</taxon>
        <taxon>Pterygota</taxon>
        <taxon>Neoptera</taxon>
        <taxon>Paraneoptera</taxon>
        <taxon>Hemiptera</taxon>
        <taxon>Sternorrhyncha</taxon>
        <taxon>Aphidomorpha</taxon>
        <taxon>Aphidoidea</taxon>
        <taxon>Aphididae</taxon>
        <taxon>Aphidini</taxon>
        <taxon>Aphis</taxon>
        <taxon>Aphis</taxon>
    </lineage>
</organism>
<evidence type="ECO:0000313" key="1">
    <source>
        <dbReference type="EMBL" id="KAF0708001.1"/>
    </source>
</evidence>
<feature type="non-terminal residue" evidence="1">
    <location>
        <position position="451"/>
    </location>
</feature>
<gene>
    <name evidence="1" type="ORF">FWK35_00033327</name>
</gene>
<dbReference type="InterPro" id="IPR012337">
    <property type="entry name" value="RNaseH-like_sf"/>
</dbReference>